<evidence type="ECO:0000256" key="5">
    <source>
        <dbReference type="ARBA" id="ARBA00023284"/>
    </source>
</evidence>
<dbReference type="GO" id="GO:0008379">
    <property type="term" value="F:thioredoxin peroxidase activity"/>
    <property type="evidence" value="ECO:0007669"/>
    <property type="project" value="EnsemblFungi"/>
</dbReference>
<dbReference type="STRING" id="5007.A0A3F2XYL9"/>
<keyword evidence="3 7" id="KW-0049">Antioxidant</keyword>
<dbReference type="Gene3D" id="3.40.30.10">
    <property type="entry name" value="Glutaredoxin"/>
    <property type="match status" value="1"/>
</dbReference>
<dbReference type="CDD" id="cd03016">
    <property type="entry name" value="PRX_1cys"/>
    <property type="match status" value="1"/>
</dbReference>
<dbReference type="SUPFAM" id="SSF52833">
    <property type="entry name" value="Thioredoxin-like"/>
    <property type="match status" value="1"/>
</dbReference>
<gene>
    <name evidence="11" type="primary">PRX1</name>
    <name evidence="11" type="ORF">DEBR0S1_21176G</name>
    <name evidence="10" type="ORF">HII12_004836</name>
</gene>
<evidence type="ECO:0000256" key="6">
    <source>
        <dbReference type="ARBA" id="ARBA00025719"/>
    </source>
</evidence>
<dbReference type="EMBL" id="JABCYN010000046">
    <property type="protein sequence ID" value="KAF6006911.1"/>
    <property type="molecule type" value="Genomic_DNA"/>
</dbReference>
<dbReference type="InterPro" id="IPR050217">
    <property type="entry name" value="Peroxiredoxin"/>
</dbReference>
<keyword evidence="12" id="KW-1185">Reference proteome</keyword>
<name>A0A3F2XYL9_DEKBR</name>
<accession>A0A3F2XYL9</accession>
<proteinExistence type="inferred from homology"/>
<keyword evidence="2 7" id="KW-0575">Peroxidase</keyword>
<dbReference type="InterPro" id="IPR036249">
    <property type="entry name" value="Thioredoxin-like_sf"/>
</dbReference>
<sequence length="248" mass="27428">MFACSILRTTVKKVPAINAIRLLSFDAAKQPKIRIGSKAPNFEAPSTVGKLNFYNYLGDSWGILFSHPADFTPVCTTELGAFAAKKPEFDARNVKLLGLSVDPLERHSKWVGDIEDISLGGKKFNFPIVSDSTKQVAYLYDMLTEDNFKKITSGPVTTIRSVFIVDPKKTVRLIMTYPPSVGRNTDEVLRVVDSLQVGDKLHVVTGVNWKKGDDVIIPPSLSNEDAKAKFGSFKVVKPYLRYTSPGKN</sequence>
<dbReference type="InterPro" id="IPR024706">
    <property type="entry name" value="Peroxiredoxin_AhpC-typ"/>
</dbReference>
<evidence type="ECO:0000256" key="3">
    <source>
        <dbReference type="ARBA" id="ARBA00022862"/>
    </source>
</evidence>
<evidence type="ECO:0000313" key="11">
    <source>
        <dbReference type="EMBL" id="VUG16611.1"/>
    </source>
</evidence>
<evidence type="ECO:0000259" key="9">
    <source>
        <dbReference type="PROSITE" id="PS51352"/>
    </source>
</evidence>
<reference evidence="10 13" key="2">
    <citation type="journal article" date="2020" name="Appl. Microbiol. Biotechnol.">
        <title>Targeted gene deletion in Brettanomyces bruxellensis with an expression-free CRISPR-Cas9 system.</title>
        <authorList>
            <person name="Varela C."/>
            <person name="Bartel C."/>
            <person name="Onetto C."/>
            <person name="Borneman A."/>
        </authorList>
    </citation>
    <scope>NUCLEOTIDE SEQUENCE [LARGE SCALE GENOMIC DNA]</scope>
    <source>
        <strain evidence="10 13">AWRI1613</strain>
    </source>
</reference>
<dbReference type="OMA" id="RLTMLYP"/>
<feature type="domain" description="Thioredoxin" evidence="9">
    <location>
        <begin position="33"/>
        <end position="197"/>
    </location>
</feature>
<evidence type="ECO:0000256" key="8">
    <source>
        <dbReference type="PIRSR" id="PIRSR000239-1"/>
    </source>
</evidence>
<feature type="active site" description="Cysteine sulfenic acid (-SOH) intermediate; for peroxidase activity" evidence="8">
    <location>
        <position position="75"/>
    </location>
</feature>
<dbReference type="GO" id="GO:0006979">
    <property type="term" value="P:response to oxidative stress"/>
    <property type="evidence" value="ECO:0007669"/>
    <property type="project" value="TreeGrafter"/>
</dbReference>
<dbReference type="InterPro" id="IPR019479">
    <property type="entry name" value="Peroxiredoxin_C"/>
</dbReference>
<dbReference type="GO" id="GO:0033554">
    <property type="term" value="P:cellular response to stress"/>
    <property type="evidence" value="ECO:0007669"/>
    <property type="project" value="TreeGrafter"/>
</dbReference>
<dbReference type="InterPro" id="IPR000866">
    <property type="entry name" value="AhpC/TSA"/>
</dbReference>
<dbReference type="InterPro" id="IPR013766">
    <property type="entry name" value="Thioredoxin_domain"/>
</dbReference>
<evidence type="ECO:0000256" key="4">
    <source>
        <dbReference type="ARBA" id="ARBA00023002"/>
    </source>
</evidence>
<dbReference type="Pfam" id="PF00578">
    <property type="entry name" value="AhpC-TSA"/>
    <property type="match status" value="1"/>
</dbReference>
<evidence type="ECO:0000313" key="13">
    <source>
        <dbReference type="Proteomes" id="UP000568158"/>
    </source>
</evidence>
<dbReference type="InterPro" id="IPR045020">
    <property type="entry name" value="PRX_1cys"/>
</dbReference>
<dbReference type="PROSITE" id="PS51352">
    <property type="entry name" value="THIOREDOXIN_2"/>
    <property type="match status" value="1"/>
</dbReference>
<evidence type="ECO:0000256" key="2">
    <source>
        <dbReference type="ARBA" id="ARBA00022559"/>
    </source>
</evidence>
<dbReference type="Gene3D" id="3.30.1020.10">
    <property type="entry name" value="Antioxidant, Horf6, Chain A, domain2"/>
    <property type="match status" value="1"/>
</dbReference>
<dbReference type="FunFam" id="3.40.30.10:FF:000011">
    <property type="entry name" value="Peroxiredoxin PRX1"/>
    <property type="match status" value="1"/>
</dbReference>
<dbReference type="FunFam" id="3.30.1020.10:FF:000001">
    <property type="entry name" value="1-Cys peroxiredoxin"/>
    <property type="match status" value="1"/>
</dbReference>
<dbReference type="Proteomes" id="UP000568158">
    <property type="component" value="Unassembled WGS sequence"/>
</dbReference>
<dbReference type="PANTHER" id="PTHR10681:SF128">
    <property type="entry name" value="THIOREDOXIN-DEPENDENT PEROXIDE REDUCTASE, MITOCHONDRIAL"/>
    <property type="match status" value="1"/>
</dbReference>
<evidence type="ECO:0000256" key="1">
    <source>
        <dbReference type="ARBA" id="ARBA00009796"/>
    </source>
</evidence>
<organism evidence="11 12">
    <name type="scientific">Dekkera bruxellensis</name>
    <name type="common">Brettanomyces custersii</name>
    <dbReference type="NCBI Taxonomy" id="5007"/>
    <lineage>
        <taxon>Eukaryota</taxon>
        <taxon>Fungi</taxon>
        <taxon>Dikarya</taxon>
        <taxon>Ascomycota</taxon>
        <taxon>Saccharomycotina</taxon>
        <taxon>Pichiomycetes</taxon>
        <taxon>Pichiales</taxon>
        <taxon>Pichiaceae</taxon>
        <taxon>Brettanomyces</taxon>
    </lineage>
</organism>
<evidence type="ECO:0000256" key="7">
    <source>
        <dbReference type="PIRNR" id="PIRNR000239"/>
    </source>
</evidence>
<dbReference type="Pfam" id="PF10417">
    <property type="entry name" value="1-cysPrx_C"/>
    <property type="match status" value="1"/>
</dbReference>
<evidence type="ECO:0000313" key="12">
    <source>
        <dbReference type="Proteomes" id="UP000478008"/>
    </source>
</evidence>
<protein>
    <submittedName>
        <fullName evidence="11">DEBR0S1_21176g1_1</fullName>
    </submittedName>
</protein>
<reference evidence="11 12" key="1">
    <citation type="submission" date="2019-07" db="EMBL/GenBank/DDBJ databases">
        <authorList>
            <person name="Friedrich A."/>
            <person name="Schacherer J."/>
        </authorList>
    </citation>
    <scope>NUCLEOTIDE SEQUENCE [LARGE SCALE GENOMIC DNA]</scope>
</reference>
<dbReference type="GO" id="GO:0045454">
    <property type="term" value="P:cell redox homeostasis"/>
    <property type="evidence" value="ECO:0007669"/>
    <property type="project" value="EnsemblFungi"/>
</dbReference>
<comment type="similarity">
    <text evidence="1">Belongs to the peroxiredoxin family. AhpC/Prx1 subfamily.</text>
</comment>
<dbReference type="GO" id="GO:0005829">
    <property type="term" value="C:cytosol"/>
    <property type="evidence" value="ECO:0007669"/>
    <property type="project" value="TreeGrafter"/>
</dbReference>
<keyword evidence="4 7" id="KW-0560">Oxidoreductase</keyword>
<dbReference type="Proteomes" id="UP000478008">
    <property type="component" value="Unassembled WGS sequence"/>
</dbReference>
<dbReference type="GO" id="GO:0005739">
    <property type="term" value="C:mitochondrion"/>
    <property type="evidence" value="ECO:0007669"/>
    <property type="project" value="EnsemblFungi"/>
</dbReference>
<comment type="function">
    <text evidence="7">Thiol-specific peroxidase that catalyzes the reduction of hydrogen peroxide and organic hydroperoxides to water and alcohols, respectively.</text>
</comment>
<dbReference type="EMBL" id="CABFWN010000001">
    <property type="protein sequence ID" value="VUG16611.1"/>
    <property type="molecule type" value="Genomic_DNA"/>
</dbReference>
<dbReference type="PANTHER" id="PTHR10681">
    <property type="entry name" value="THIOREDOXIN PEROXIDASE"/>
    <property type="match status" value="1"/>
</dbReference>
<dbReference type="AlphaFoldDB" id="A0A3F2XYL9"/>
<keyword evidence="5 7" id="KW-0676">Redox-active center</keyword>
<dbReference type="PIRSF" id="PIRSF000239">
    <property type="entry name" value="AHPC"/>
    <property type="match status" value="1"/>
</dbReference>
<dbReference type="GO" id="GO:0042744">
    <property type="term" value="P:hydrogen peroxide catabolic process"/>
    <property type="evidence" value="ECO:0007669"/>
    <property type="project" value="TreeGrafter"/>
</dbReference>
<comment type="similarity">
    <text evidence="6">Belongs to the peroxiredoxin family. Prx6 subfamily.</text>
</comment>
<evidence type="ECO:0000313" key="10">
    <source>
        <dbReference type="EMBL" id="KAF6006911.1"/>
    </source>
</evidence>